<gene>
    <name evidence="3" type="ORF">BEMITA_LOCUS5769</name>
</gene>
<feature type="compositionally biased region" description="Basic and acidic residues" evidence="1">
    <location>
        <begin position="1"/>
        <end position="106"/>
    </location>
</feature>
<dbReference type="InterPro" id="IPR000182">
    <property type="entry name" value="GNAT_dom"/>
</dbReference>
<dbReference type="InterPro" id="IPR013653">
    <property type="entry name" value="GCN5-like_dom"/>
</dbReference>
<dbReference type="PROSITE" id="PS51186">
    <property type="entry name" value="GNAT"/>
    <property type="match status" value="1"/>
</dbReference>
<dbReference type="PANTHER" id="PTHR20958:SF6">
    <property type="entry name" value="GLYCINE N-ACYLTRANSFERASE-LIKE PROTEIN"/>
    <property type="match status" value="1"/>
</dbReference>
<dbReference type="Gene3D" id="3.40.630.30">
    <property type="match status" value="2"/>
</dbReference>
<sequence>MAEEAKDHPPPKKQEMAEEAKDHPPPKKQEMAEKAKDHPPPKKQEMTEEAKDHPPPKKQEMTEEAKDHPPPKKQEMTEKAEDHPPPKKQEMTKEAEDHPTPKKQEMTEEAEDLPPPSSGAKYSGTLYDEEEILEESLKPISIKYLEENLLEILHKDIPDSLYADGLAKNVIRWRKEKDIPEDHNIYEPLAELKCGACVSVFNTSFQAINFYSQDPEDHKLTATLLKTHLIDWGSTKINCVLDGVPEKLTPMVNQIVSVKNLEKHFSIKTEMYWMDKERARNLKIECPSSVRLERLTTKQVDYLDRYWPHKFEGSKEYLHTLLKRNLSMGVFQPFAKHPVAWAVCSHSSAITMLFTLETHRGKGYARLLCTAIARKLGEMDIDPRATVLDDNQASKILFITLGYKTGGYFYYIGLRSKLKEGMWRYTPDPVNPFYYSENREAFTPKGKRGK</sequence>
<dbReference type="PANTHER" id="PTHR20958">
    <property type="entry name" value="GLYCINE N-ACYLTRANSFERASE-LIKE PROTEIN"/>
    <property type="match status" value="1"/>
</dbReference>
<evidence type="ECO:0000259" key="2">
    <source>
        <dbReference type="PROSITE" id="PS51186"/>
    </source>
</evidence>
<dbReference type="SUPFAM" id="SSF55729">
    <property type="entry name" value="Acyl-CoA N-acyltransferases (Nat)"/>
    <property type="match status" value="1"/>
</dbReference>
<feature type="domain" description="N-acetyltransferase" evidence="2">
    <location>
        <begin position="290"/>
        <end position="427"/>
    </location>
</feature>
<dbReference type="InterPro" id="IPR016181">
    <property type="entry name" value="Acyl_CoA_acyltransferase"/>
</dbReference>
<accession>A0A9P0A8V2</accession>
<dbReference type="Proteomes" id="UP001152759">
    <property type="component" value="Chromosome 3"/>
</dbReference>
<evidence type="ECO:0000313" key="4">
    <source>
        <dbReference type="Proteomes" id="UP001152759"/>
    </source>
</evidence>
<organism evidence="3 4">
    <name type="scientific">Bemisia tabaci</name>
    <name type="common">Sweetpotato whitefly</name>
    <name type="synonym">Aleurodes tabaci</name>
    <dbReference type="NCBI Taxonomy" id="7038"/>
    <lineage>
        <taxon>Eukaryota</taxon>
        <taxon>Metazoa</taxon>
        <taxon>Ecdysozoa</taxon>
        <taxon>Arthropoda</taxon>
        <taxon>Hexapoda</taxon>
        <taxon>Insecta</taxon>
        <taxon>Pterygota</taxon>
        <taxon>Neoptera</taxon>
        <taxon>Paraneoptera</taxon>
        <taxon>Hemiptera</taxon>
        <taxon>Sternorrhyncha</taxon>
        <taxon>Aleyrodoidea</taxon>
        <taxon>Aleyrodidae</taxon>
        <taxon>Aleyrodinae</taxon>
        <taxon>Bemisia</taxon>
    </lineage>
</organism>
<dbReference type="CDD" id="cd04301">
    <property type="entry name" value="NAT_SF"/>
    <property type="match status" value="1"/>
</dbReference>
<name>A0A9P0A8V2_BEMTA</name>
<evidence type="ECO:0000256" key="1">
    <source>
        <dbReference type="SAM" id="MobiDB-lite"/>
    </source>
</evidence>
<reference evidence="3" key="1">
    <citation type="submission" date="2021-12" db="EMBL/GenBank/DDBJ databases">
        <authorList>
            <person name="King R."/>
        </authorList>
    </citation>
    <scope>NUCLEOTIDE SEQUENCE</scope>
</reference>
<proteinExistence type="predicted"/>
<dbReference type="GO" id="GO:0016747">
    <property type="term" value="F:acyltransferase activity, transferring groups other than amino-acyl groups"/>
    <property type="evidence" value="ECO:0007669"/>
    <property type="project" value="InterPro"/>
</dbReference>
<feature type="region of interest" description="Disordered" evidence="1">
    <location>
        <begin position="1"/>
        <end position="123"/>
    </location>
</feature>
<protein>
    <recommendedName>
        <fullName evidence="2">N-acetyltransferase domain-containing protein</fullName>
    </recommendedName>
</protein>
<dbReference type="EMBL" id="OU963864">
    <property type="protein sequence ID" value="CAH0386686.1"/>
    <property type="molecule type" value="Genomic_DNA"/>
</dbReference>
<keyword evidence="4" id="KW-1185">Reference proteome</keyword>
<evidence type="ECO:0000313" key="3">
    <source>
        <dbReference type="EMBL" id="CAH0386686.1"/>
    </source>
</evidence>
<dbReference type="AlphaFoldDB" id="A0A9P0A8V2"/>
<dbReference type="KEGG" id="btab:109031083"/>
<dbReference type="Pfam" id="PF08445">
    <property type="entry name" value="FR47"/>
    <property type="match status" value="1"/>
</dbReference>
<dbReference type="InterPro" id="IPR053225">
    <property type="entry name" value="Acyl-CoA_N-acyltransferase"/>
</dbReference>